<gene>
    <name evidence="2" type="ORF">LG34_15430</name>
</gene>
<keyword evidence="1" id="KW-0812">Transmembrane</keyword>
<name>A0A2V1JSW1_EUBRA</name>
<evidence type="ECO:0000313" key="3">
    <source>
        <dbReference type="Proteomes" id="UP000245288"/>
    </source>
</evidence>
<accession>A0A2V1JSW1</accession>
<feature type="transmembrane region" description="Helical" evidence="1">
    <location>
        <begin position="180"/>
        <end position="200"/>
    </location>
</feature>
<feature type="transmembrane region" description="Helical" evidence="1">
    <location>
        <begin position="12"/>
        <end position="39"/>
    </location>
</feature>
<keyword evidence="3" id="KW-1185">Reference proteome</keyword>
<feature type="transmembrane region" description="Helical" evidence="1">
    <location>
        <begin position="107"/>
        <end position="134"/>
    </location>
</feature>
<organism evidence="2 3">
    <name type="scientific">Eubacterium ramulus</name>
    <dbReference type="NCBI Taxonomy" id="39490"/>
    <lineage>
        <taxon>Bacteria</taxon>
        <taxon>Bacillati</taxon>
        <taxon>Bacillota</taxon>
        <taxon>Clostridia</taxon>
        <taxon>Eubacteriales</taxon>
        <taxon>Eubacteriaceae</taxon>
        <taxon>Eubacterium</taxon>
    </lineage>
</organism>
<feature type="transmembrane region" description="Helical" evidence="1">
    <location>
        <begin position="45"/>
        <end position="69"/>
    </location>
</feature>
<evidence type="ECO:0000256" key="1">
    <source>
        <dbReference type="SAM" id="Phobius"/>
    </source>
</evidence>
<dbReference type="PANTHER" id="PTHR40078:SF1">
    <property type="entry name" value="INTEGRAL MEMBRANE PROTEIN"/>
    <property type="match status" value="1"/>
</dbReference>
<dbReference type="PANTHER" id="PTHR40078">
    <property type="entry name" value="INTEGRAL MEMBRANE PROTEIN-RELATED"/>
    <property type="match status" value="1"/>
</dbReference>
<proteinExistence type="predicted"/>
<dbReference type="Pfam" id="PF19700">
    <property type="entry name" value="DUF6198"/>
    <property type="match status" value="1"/>
</dbReference>
<dbReference type="Proteomes" id="UP000245288">
    <property type="component" value="Unassembled WGS sequence"/>
</dbReference>
<comment type="caution">
    <text evidence="2">The sequence shown here is derived from an EMBL/GenBank/DDBJ whole genome shotgun (WGS) entry which is preliminary data.</text>
</comment>
<protein>
    <recommendedName>
        <fullName evidence="4">YitT family protein</fullName>
    </recommendedName>
</protein>
<evidence type="ECO:0008006" key="4">
    <source>
        <dbReference type="Google" id="ProtNLM"/>
    </source>
</evidence>
<sequence length="217" mass="22899">MINRLLSYGLGIVILALGITLNTKTGLGVSALVSIAYTVANAWNLNFALMTFLLYTCFALIEVGLKWGFLPQLRKVLWKDLLQIPFSLAFSLLLNVFGGIIPVAEHVGAQIVMLVLAIVCTGIGAAMIVDMHLIPNPADGLAQTLGMVTKKGMGLGKNLLDCSCVGISAVIGLVARGRLIGIGIGTIAAMIGVGRVVALFNRCFETKLCRTAGVEKV</sequence>
<dbReference type="AlphaFoldDB" id="A0A2V1JSW1"/>
<keyword evidence="1" id="KW-0472">Membrane</keyword>
<keyword evidence="1" id="KW-1133">Transmembrane helix</keyword>
<reference evidence="2 3" key="1">
    <citation type="submission" date="2014-09" db="EMBL/GenBank/DDBJ databases">
        <title>Butyrate-producing bacteria isolated from human gut.</title>
        <authorList>
            <person name="Zhang Q."/>
            <person name="Zhao L."/>
        </authorList>
    </citation>
    <scope>NUCLEOTIDE SEQUENCE [LARGE SCALE GENOMIC DNA]</scope>
    <source>
        <strain evidence="2 3">21</strain>
    </source>
</reference>
<dbReference type="InterPro" id="IPR038750">
    <property type="entry name" value="YczE/YyaS-like"/>
</dbReference>
<feature type="transmembrane region" description="Helical" evidence="1">
    <location>
        <begin position="81"/>
        <end position="101"/>
    </location>
</feature>
<feature type="transmembrane region" description="Helical" evidence="1">
    <location>
        <begin position="155"/>
        <end position="174"/>
    </location>
</feature>
<evidence type="ECO:0000313" key="2">
    <source>
        <dbReference type="EMBL" id="PWE85518.1"/>
    </source>
</evidence>
<dbReference type="EMBL" id="JRFU01000187">
    <property type="protein sequence ID" value="PWE85518.1"/>
    <property type="molecule type" value="Genomic_DNA"/>
</dbReference>